<accession>A0ABT2UGJ4</accession>
<comment type="caution">
    <text evidence="1">The sequence shown here is derived from an EMBL/GenBank/DDBJ whole genome shotgun (WGS) entry which is preliminary data.</text>
</comment>
<organism evidence="1 2">
    <name type="scientific">Paenibacillus baimaensis</name>
    <dbReference type="NCBI Taxonomy" id="2982185"/>
    <lineage>
        <taxon>Bacteria</taxon>
        <taxon>Bacillati</taxon>
        <taxon>Bacillota</taxon>
        <taxon>Bacilli</taxon>
        <taxon>Bacillales</taxon>
        <taxon>Paenibacillaceae</taxon>
        <taxon>Paenibacillus</taxon>
    </lineage>
</organism>
<dbReference type="RefSeq" id="WP_076231955.1">
    <property type="nucleotide sequence ID" value="NZ_JAOQIO010000065.1"/>
</dbReference>
<evidence type="ECO:0008006" key="3">
    <source>
        <dbReference type="Google" id="ProtNLM"/>
    </source>
</evidence>
<sequence>MQNQITEMIHHMANSQEQMANIIEAKRHVVVHLSSLNHQVSTVDPNLGEIQSLMEHSLLITKSVTAYLNSLADLEDALAENLSSVMKEMGDQAADE</sequence>
<evidence type="ECO:0000313" key="2">
    <source>
        <dbReference type="Proteomes" id="UP001652445"/>
    </source>
</evidence>
<dbReference type="EMBL" id="JAOQIO010000065">
    <property type="protein sequence ID" value="MCU6793757.1"/>
    <property type="molecule type" value="Genomic_DNA"/>
</dbReference>
<dbReference type="Proteomes" id="UP001652445">
    <property type="component" value="Unassembled WGS sequence"/>
</dbReference>
<proteinExistence type="predicted"/>
<reference evidence="1 2" key="1">
    <citation type="submission" date="2022-09" db="EMBL/GenBank/DDBJ databases">
        <authorList>
            <person name="Han X.L."/>
            <person name="Wang Q."/>
            <person name="Lu T."/>
        </authorList>
    </citation>
    <scope>NUCLEOTIDE SEQUENCE [LARGE SCALE GENOMIC DNA]</scope>
    <source>
        <strain evidence="1 2">WQ 127069</strain>
    </source>
</reference>
<protein>
    <recommendedName>
        <fullName evidence="3">Nucleoside-diphosphate sugar epimerase</fullName>
    </recommendedName>
</protein>
<evidence type="ECO:0000313" key="1">
    <source>
        <dbReference type="EMBL" id="MCU6793757.1"/>
    </source>
</evidence>
<gene>
    <name evidence="1" type="ORF">OB236_16755</name>
</gene>
<name>A0ABT2UGJ4_9BACL</name>
<keyword evidence="2" id="KW-1185">Reference proteome</keyword>